<protein>
    <submittedName>
        <fullName evidence="2">SEC59/DGK1/VTE5 family protein</fullName>
    </submittedName>
</protein>
<evidence type="ECO:0000313" key="2">
    <source>
        <dbReference type="EMBL" id="USR92186.1"/>
    </source>
</evidence>
<dbReference type="InterPro" id="IPR037997">
    <property type="entry name" value="Dgk1-like"/>
</dbReference>
<sequence length="232" mass="24733">MLESGLVPTTTPLWFSSGVVVVWLGVVLSSAEALYRYRHLNPEFSRKIVHIGTGNVILIAWGLGVPAWIGIAAAIVAGFAALLSYWLPLLPGVNSIGRQSLGTFFYAVSIGVLIAAFWESAPYYTALGILIMTWGDGCAALVGMRFGKHPYQVLGMTKSLEGTAAMFSISYLISQFVLLASGAPWSELILVSLLVATTATLLESFSSLGLDNLTVPVGSATLAFYVQSFLFS</sequence>
<reference evidence="2" key="1">
    <citation type="submission" date="2022-06" db="EMBL/GenBank/DDBJ databases">
        <title>Genome sequence of Phormidium yuhuli AB48 isolated from an industrial photobioreactor environment.</title>
        <authorList>
            <person name="Qiu Y."/>
            <person name="Noonan A.J.C."/>
            <person name="Dofher K."/>
            <person name="Koch M."/>
            <person name="Kieft B."/>
            <person name="Lin X."/>
            <person name="Ziels R.M."/>
            <person name="Hallam S.J."/>
        </authorList>
    </citation>
    <scope>NUCLEOTIDE SEQUENCE</scope>
    <source>
        <strain evidence="2">AB48</strain>
    </source>
</reference>
<evidence type="ECO:0000256" key="1">
    <source>
        <dbReference type="SAM" id="Phobius"/>
    </source>
</evidence>
<keyword evidence="3" id="KW-1185">Reference proteome</keyword>
<dbReference type="PANTHER" id="PTHR31303">
    <property type="entry name" value="CTP-DEPENDENT DIACYLGLYCEROL KINASE 1"/>
    <property type="match status" value="1"/>
</dbReference>
<keyword evidence="1" id="KW-0812">Transmembrane</keyword>
<feature type="transmembrane region" description="Helical" evidence="1">
    <location>
        <begin position="12"/>
        <end position="35"/>
    </location>
</feature>
<proteinExistence type="predicted"/>
<feature type="transmembrane region" description="Helical" evidence="1">
    <location>
        <begin position="124"/>
        <end position="143"/>
    </location>
</feature>
<feature type="transmembrane region" description="Helical" evidence="1">
    <location>
        <begin position="164"/>
        <end position="182"/>
    </location>
</feature>
<accession>A0ABY5AV26</accession>
<keyword evidence="1" id="KW-0472">Membrane</keyword>
<keyword evidence="1" id="KW-1133">Transmembrane helix</keyword>
<evidence type="ECO:0000313" key="3">
    <source>
        <dbReference type="Proteomes" id="UP001056708"/>
    </source>
</evidence>
<feature type="transmembrane region" description="Helical" evidence="1">
    <location>
        <begin position="188"/>
        <end position="206"/>
    </location>
</feature>
<organism evidence="2 3">
    <name type="scientific">Phormidium yuhuli AB48</name>
    <dbReference type="NCBI Taxonomy" id="2940671"/>
    <lineage>
        <taxon>Bacteria</taxon>
        <taxon>Bacillati</taxon>
        <taxon>Cyanobacteriota</taxon>
        <taxon>Cyanophyceae</taxon>
        <taxon>Oscillatoriophycideae</taxon>
        <taxon>Oscillatoriales</taxon>
        <taxon>Oscillatoriaceae</taxon>
        <taxon>Phormidium</taxon>
        <taxon>Phormidium yuhuli</taxon>
    </lineage>
</organism>
<dbReference type="PANTHER" id="PTHR31303:SF1">
    <property type="entry name" value="CTP-DEPENDENT DIACYLGLYCEROL KINASE 1"/>
    <property type="match status" value="1"/>
</dbReference>
<feature type="transmembrane region" description="Helical" evidence="1">
    <location>
        <begin position="101"/>
        <end position="118"/>
    </location>
</feature>
<dbReference type="RefSeq" id="WP_252664257.1">
    <property type="nucleotide sequence ID" value="NZ_CP098611.1"/>
</dbReference>
<gene>
    <name evidence="2" type="ORF">NEA10_05530</name>
</gene>
<dbReference type="Proteomes" id="UP001056708">
    <property type="component" value="Chromosome"/>
</dbReference>
<feature type="transmembrane region" description="Helical" evidence="1">
    <location>
        <begin position="69"/>
        <end position="89"/>
    </location>
</feature>
<dbReference type="EMBL" id="CP098611">
    <property type="protein sequence ID" value="USR92186.1"/>
    <property type="molecule type" value="Genomic_DNA"/>
</dbReference>
<name>A0ABY5AV26_9CYAN</name>